<dbReference type="RefSeq" id="WP_183415259.1">
    <property type="nucleotide sequence ID" value="NZ_JACHXA010000002.1"/>
</dbReference>
<dbReference type="Pfam" id="PF00226">
    <property type="entry name" value="DnaJ"/>
    <property type="match status" value="1"/>
</dbReference>
<dbReference type="Gene3D" id="1.10.287.110">
    <property type="entry name" value="DnaJ domain"/>
    <property type="match status" value="1"/>
</dbReference>
<reference evidence="9 10" key="1">
    <citation type="submission" date="2020-08" db="EMBL/GenBank/DDBJ databases">
        <title>Genomic Encyclopedia of Type Strains, Phase III (KMG-III): the genomes of soil and plant-associated and newly described type strains.</title>
        <authorList>
            <person name="Whitman W."/>
        </authorList>
    </citation>
    <scope>NUCLEOTIDE SEQUENCE [LARGE SCALE GENOMIC DNA]</scope>
    <source>
        <strain evidence="9 10">CECT 8803</strain>
    </source>
</reference>
<feature type="transmembrane region" description="Helical" evidence="7">
    <location>
        <begin position="30"/>
        <end position="51"/>
    </location>
</feature>
<evidence type="ECO:0000256" key="2">
    <source>
        <dbReference type="ARBA" id="ARBA00022692"/>
    </source>
</evidence>
<dbReference type="AlphaFoldDB" id="A0A839SPR7"/>
<evidence type="ECO:0000313" key="10">
    <source>
        <dbReference type="Proteomes" id="UP000581135"/>
    </source>
</evidence>
<dbReference type="SMART" id="SM00271">
    <property type="entry name" value="DnaJ"/>
    <property type="match status" value="1"/>
</dbReference>
<feature type="region of interest" description="Disordered" evidence="6">
    <location>
        <begin position="168"/>
        <end position="195"/>
    </location>
</feature>
<comment type="similarity">
    <text evidence="5">Belongs to the TIM14 family.</text>
</comment>
<evidence type="ECO:0000256" key="1">
    <source>
        <dbReference type="ARBA" id="ARBA00004167"/>
    </source>
</evidence>
<keyword evidence="10" id="KW-1185">Reference proteome</keyword>
<dbReference type="CDD" id="cd06257">
    <property type="entry name" value="DnaJ"/>
    <property type="match status" value="1"/>
</dbReference>
<dbReference type="PANTHER" id="PTHR12763:SF28">
    <property type="entry name" value="GEO10507P1-RELATED"/>
    <property type="match status" value="1"/>
</dbReference>
<evidence type="ECO:0000256" key="6">
    <source>
        <dbReference type="SAM" id="MobiDB-lite"/>
    </source>
</evidence>
<dbReference type="SUPFAM" id="SSF46565">
    <property type="entry name" value="Chaperone J-domain"/>
    <property type="match status" value="1"/>
</dbReference>
<dbReference type="GO" id="GO:0016020">
    <property type="term" value="C:membrane"/>
    <property type="evidence" value="ECO:0007669"/>
    <property type="project" value="UniProtKB-SubCell"/>
</dbReference>
<dbReference type="InterPro" id="IPR036869">
    <property type="entry name" value="J_dom_sf"/>
</dbReference>
<keyword evidence="2 7" id="KW-0812">Transmembrane</keyword>
<dbReference type="EMBL" id="JACHXA010000002">
    <property type="protein sequence ID" value="MBB3064432.1"/>
    <property type="molecule type" value="Genomic_DNA"/>
</dbReference>
<dbReference type="PROSITE" id="PS50076">
    <property type="entry name" value="DNAJ_2"/>
    <property type="match status" value="1"/>
</dbReference>
<gene>
    <name evidence="9" type="ORF">FHR98_000704</name>
</gene>
<dbReference type="FunFam" id="1.10.287.110:FF:000001">
    <property type="entry name" value="Import inner membrane translocase subunit tim14"/>
    <property type="match status" value="1"/>
</dbReference>
<name>A0A839SPR7_9PROT</name>
<proteinExistence type="inferred from homology"/>
<accession>A0A839SPR7</accession>
<feature type="compositionally biased region" description="Low complexity" evidence="6">
    <location>
        <begin position="181"/>
        <end position="194"/>
    </location>
</feature>
<evidence type="ECO:0000256" key="7">
    <source>
        <dbReference type="SAM" id="Phobius"/>
    </source>
</evidence>
<evidence type="ECO:0000313" key="9">
    <source>
        <dbReference type="EMBL" id="MBB3064432.1"/>
    </source>
</evidence>
<dbReference type="Proteomes" id="UP000581135">
    <property type="component" value="Unassembled WGS sequence"/>
</dbReference>
<feature type="domain" description="J" evidence="8">
    <location>
        <begin position="199"/>
        <end position="250"/>
    </location>
</feature>
<protein>
    <recommendedName>
        <fullName evidence="8">J domain-containing protein</fullName>
    </recommendedName>
</protein>
<comment type="subcellular location">
    <subcellularLocation>
        <location evidence="1">Membrane</location>
        <topology evidence="1">Single-pass membrane protein</topology>
    </subcellularLocation>
</comment>
<dbReference type="PANTHER" id="PTHR12763">
    <property type="match status" value="1"/>
</dbReference>
<keyword evidence="4 7" id="KW-0472">Membrane</keyword>
<keyword evidence="3 7" id="KW-1133">Transmembrane helix</keyword>
<evidence type="ECO:0000259" key="8">
    <source>
        <dbReference type="PROSITE" id="PS50076"/>
    </source>
</evidence>
<dbReference type="InterPro" id="IPR001623">
    <property type="entry name" value="DnaJ_domain"/>
</dbReference>
<evidence type="ECO:0000256" key="5">
    <source>
        <dbReference type="ARBA" id="ARBA00038105"/>
    </source>
</evidence>
<feature type="transmembrane region" description="Helical" evidence="7">
    <location>
        <begin position="6"/>
        <end position="23"/>
    </location>
</feature>
<organism evidence="9 10">
    <name type="scientific">Limibacillus halophilus</name>
    <dbReference type="NCBI Taxonomy" id="1579333"/>
    <lineage>
        <taxon>Bacteria</taxon>
        <taxon>Pseudomonadati</taxon>
        <taxon>Pseudomonadota</taxon>
        <taxon>Alphaproteobacteria</taxon>
        <taxon>Rhodospirillales</taxon>
        <taxon>Rhodovibrionaceae</taxon>
        <taxon>Limibacillus</taxon>
    </lineage>
</organism>
<evidence type="ECO:0000256" key="3">
    <source>
        <dbReference type="ARBA" id="ARBA00022989"/>
    </source>
</evidence>
<comment type="caution">
    <text evidence="9">The sequence shown here is derived from an EMBL/GenBank/DDBJ whole genome shotgun (WGS) entry which is preliminary data.</text>
</comment>
<evidence type="ECO:0000256" key="4">
    <source>
        <dbReference type="ARBA" id="ARBA00023136"/>
    </source>
</evidence>
<sequence>MVPYLLLALCLVVGFYLVGRWFVQADPKAVLKALGWTFGTIGVLAVLVIVAFKKFNLLIYTLPFLLPLMVRLPRLIRRLKTLRGAAPGGSSSVSTRFLRMELDHSTGRLDGEVREGPFEGQKLSGLTEEQLLELWRLCHVHDEESAAVLEAYLDRTRGDAWRDALNEAEADESARRRERAGASGSQAGSAQTGAMTREEALAVLGLEPDAKDEDIRKAHRRLMQQLHPDHGGSNYLAAKVNAAKQQLLGS</sequence>